<keyword evidence="3" id="KW-1185">Reference proteome</keyword>
<protein>
    <submittedName>
        <fullName evidence="2">Uncharacterized protein</fullName>
    </submittedName>
</protein>
<accession>A0A918AV17</accession>
<evidence type="ECO:0000313" key="3">
    <source>
        <dbReference type="Proteomes" id="UP000639606"/>
    </source>
</evidence>
<dbReference type="Proteomes" id="UP000639606">
    <property type="component" value="Unassembled WGS sequence"/>
</dbReference>
<proteinExistence type="predicted"/>
<sequence>MLTTLAILSPRSSPPSASSSTRLVTTAEQNAKPLRAATTRLADNRCTRLNPLSRINAPQIMAHRRALVWRAAPIRRRVDHAIAPEPLARP</sequence>
<evidence type="ECO:0000313" key="2">
    <source>
        <dbReference type="EMBL" id="GGP87849.1"/>
    </source>
</evidence>
<feature type="region of interest" description="Disordered" evidence="1">
    <location>
        <begin position="1"/>
        <end position="36"/>
    </location>
</feature>
<dbReference type="EMBL" id="BMRG01000038">
    <property type="protein sequence ID" value="GGP87849.1"/>
    <property type="molecule type" value="Genomic_DNA"/>
</dbReference>
<reference evidence="2" key="1">
    <citation type="journal article" date="2014" name="Int. J. Syst. Evol. Microbiol.">
        <title>Complete genome sequence of Corynebacterium casei LMG S-19264T (=DSM 44701T), isolated from a smear-ripened cheese.</title>
        <authorList>
            <consortium name="US DOE Joint Genome Institute (JGI-PGF)"/>
            <person name="Walter F."/>
            <person name="Albersmeier A."/>
            <person name="Kalinowski J."/>
            <person name="Ruckert C."/>
        </authorList>
    </citation>
    <scope>NUCLEOTIDE SEQUENCE</scope>
    <source>
        <strain evidence="2">JCM 3313</strain>
    </source>
</reference>
<gene>
    <name evidence="2" type="ORF">GCM10010185_71780</name>
</gene>
<organism evidence="2 3">
    <name type="scientific">Saccharothrix coeruleofusca</name>
    <dbReference type="NCBI Taxonomy" id="33919"/>
    <lineage>
        <taxon>Bacteria</taxon>
        <taxon>Bacillati</taxon>
        <taxon>Actinomycetota</taxon>
        <taxon>Actinomycetes</taxon>
        <taxon>Pseudonocardiales</taxon>
        <taxon>Pseudonocardiaceae</taxon>
        <taxon>Saccharothrix</taxon>
    </lineage>
</organism>
<reference evidence="2" key="2">
    <citation type="submission" date="2020-09" db="EMBL/GenBank/DDBJ databases">
        <authorList>
            <person name="Sun Q."/>
            <person name="Ohkuma M."/>
        </authorList>
    </citation>
    <scope>NUCLEOTIDE SEQUENCE</scope>
    <source>
        <strain evidence="2">JCM 3313</strain>
    </source>
</reference>
<feature type="compositionally biased region" description="Low complexity" evidence="1">
    <location>
        <begin position="9"/>
        <end position="20"/>
    </location>
</feature>
<name>A0A918AV17_9PSEU</name>
<dbReference type="AlphaFoldDB" id="A0A918AV17"/>
<comment type="caution">
    <text evidence="2">The sequence shown here is derived from an EMBL/GenBank/DDBJ whole genome shotgun (WGS) entry which is preliminary data.</text>
</comment>
<evidence type="ECO:0000256" key="1">
    <source>
        <dbReference type="SAM" id="MobiDB-lite"/>
    </source>
</evidence>